<dbReference type="FunFam" id="1.20.120.420:FF:000003">
    <property type="entry name" value="Methylthioribose-1-phosphate isomerase"/>
    <property type="match status" value="1"/>
</dbReference>
<sequence>MFTSAAGMNKSSYCITASCVVVEQLKVNMVLDSIRYQRGHLEVLDQLRLPFHSVYVAITSVDEAIRAIRVMRVRGAPAIAMVGILSIAVELCKAEFDSTKSLETYVKGALDSLVSARPTAVNIANARKRLVVMLESLQKETGMTVIEGIEAIYSEDLETNKLIGEEGATAISSTFPDNRAGVVLTHCNTGSLATSGYGTALGIIRSLHNNGSLEHVYFTETRPVNQGARLTSLELLNDKIPCTMVCDSAVAWLMRKQRINAVIVGADCVAMNGDVANKIGTYGIAITALHHHVPFFVAFPTTTLSMSTPTGDHVKIEMRGGNEMRRISGVMTAPVETPCWNPAFDITPSTLVTGGYVTERGLCRADGLQSLLPLQPDAEGNKPDAAAFPN</sequence>
<comment type="subcellular location">
    <subcellularLocation>
        <location evidence="3">Cytoplasm</location>
    </subcellularLocation>
    <subcellularLocation>
        <location evidence="3">Nucleus</location>
    </subcellularLocation>
</comment>
<organism evidence="4">
    <name type="scientific">Trichuris suis</name>
    <name type="common">pig whipworm</name>
    <dbReference type="NCBI Taxonomy" id="68888"/>
    <lineage>
        <taxon>Eukaryota</taxon>
        <taxon>Metazoa</taxon>
        <taxon>Ecdysozoa</taxon>
        <taxon>Nematoda</taxon>
        <taxon>Enoplea</taxon>
        <taxon>Dorylaimia</taxon>
        <taxon>Trichinellida</taxon>
        <taxon>Trichuridae</taxon>
        <taxon>Trichuris</taxon>
    </lineage>
</organism>
<protein>
    <recommendedName>
        <fullName evidence="3">Methylthioribose-1-phosphate isomerase</fullName>
        <shortName evidence="3">M1Pi</shortName>
        <shortName evidence="3">MTR-1-P isomerase</shortName>
        <ecNumber evidence="3">5.3.1.23</ecNumber>
    </recommendedName>
    <alternativeName>
        <fullName evidence="3">S-methyl-5-thioribose-1-phosphate isomerase</fullName>
    </alternativeName>
    <alternativeName>
        <fullName evidence="3">Translation initiation factor eIF-2B subunit alpha/beta/delta-like protein</fullName>
    </alternativeName>
</protein>
<dbReference type="UniPathway" id="UPA00904">
    <property type="reaction ID" value="UER00874"/>
</dbReference>
<evidence type="ECO:0000256" key="3">
    <source>
        <dbReference type="HAMAP-Rule" id="MF_03119"/>
    </source>
</evidence>
<dbReference type="GO" id="GO:0005634">
    <property type="term" value="C:nucleus"/>
    <property type="evidence" value="ECO:0007669"/>
    <property type="project" value="UniProtKB-SubCell"/>
</dbReference>
<feature type="site" description="Transition state stabilizer" evidence="3">
    <location>
        <position position="187"/>
    </location>
</feature>
<keyword evidence="3" id="KW-0486">Methionine biosynthesis</keyword>
<dbReference type="Pfam" id="PF01008">
    <property type="entry name" value="IF-2B"/>
    <property type="match status" value="1"/>
</dbReference>
<comment type="similarity">
    <text evidence="3">Belongs to the eIF-2B alpha/beta/delta subunits family. MtnA subfamily.</text>
</comment>
<dbReference type="InterPro" id="IPR042529">
    <property type="entry name" value="IF_2B-like_C"/>
</dbReference>
<gene>
    <name evidence="4" type="ORF">M514_15470</name>
</gene>
<dbReference type="NCBIfam" id="TIGR00524">
    <property type="entry name" value="eIF-2B_rel"/>
    <property type="match status" value="1"/>
</dbReference>
<dbReference type="InterPro" id="IPR027363">
    <property type="entry name" value="M1Pi_N"/>
</dbReference>
<accession>A0A085NRV1</accession>
<dbReference type="Gene3D" id="3.40.50.10470">
    <property type="entry name" value="Translation initiation factor eif-2b, domain 2"/>
    <property type="match status" value="1"/>
</dbReference>
<dbReference type="PANTHER" id="PTHR43475">
    <property type="entry name" value="METHYLTHIORIBOSE-1-PHOSPHATE ISOMERASE"/>
    <property type="match status" value="1"/>
</dbReference>
<dbReference type="SUPFAM" id="SSF100950">
    <property type="entry name" value="NagB/RpiA/CoA transferase-like"/>
    <property type="match status" value="1"/>
</dbReference>
<dbReference type="AlphaFoldDB" id="A0A085NRV1"/>
<dbReference type="FunFam" id="3.40.50.10470:FF:000006">
    <property type="entry name" value="Methylthioribose-1-phosphate isomerase"/>
    <property type="match status" value="1"/>
</dbReference>
<comment type="catalytic activity">
    <reaction evidence="3">
        <text>5-(methylsulfanyl)-alpha-D-ribose 1-phosphate = 5-(methylsulfanyl)-D-ribulose 1-phosphate</text>
        <dbReference type="Rhea" id="RHEA:19989"/>
        <dbReference type="ChEBI" id="CHEBI:58533"/>
        <dbReference type="ChEBI" id="CHEBI:58548"/>
        <dbReference type="EC" id="5.3.1.23"/>
    </reaction>
</comment>
<comment type="function">
    <text evidence="3">Catalyzes the interconversion of methylthioribose-1-phosphate (MTR-1-P) into methylthioribulose-1-phosphate (MTRu-1-P).</text>
</comment>
<dbReference type="InterPro" id="IPR000649">
    <property type="entry name" value="IF-2B-related"/>
</dbReference>
<dbReference type="InterPro" id="IPR037171">
    <property type="entry name" value="NagB/RpiA_transferase-like"/>
</dbReference>
<evidence type="ECO:0000256" key="1">
    <source>
        <dbReference type="ARBA" id="ARBA00022605"/>
    </source>
</evidence>
<feature type="active site" description="Proton donor" evidence="3">
    <location>
        <position position="267"/>
    </location>
</feature>
<keyword evidence="3" id="KW-0539">Nucleus</keyword>
<dbReference type="EC" id="5.3.1.23" evidence="3"/>
<name>A0A085NRV1_9BILA</name>
<dbReference type="InterPro" id="IPR005251">
    <property type="entry name" value="IF-M1Pi"/>
</dbReference>
<evidence type="ECO:0000313" key="4">
    <source>
        <dbReference type="EMBL" id="KFD72197.1"/>
    </source>
</evidence>
<dbReference type="Proteomes" id="UP000030758">
    <property type="component" value="Unassembled WGS sequence"/>
</dbReference>
<keyword evidence="1 3" id="KW-0028">Amino-acid biosynthesis</keyword>
<reference evidence="4" key="1">
    <citation type="journal article" date="2014" name="Nat. Genet.">
        <title>Genome and transcriptome of the porcine whipworm Trichuris suis.</title>
        <authorList>
            <person name="Jex A.R."/>
            <person name="Nejsum P."/>
            <person name="Schwarz E.M."/>
            <person name="Hu L."/>
            <person name="Young N.D."/>
            <person name="Hall R.S."/>
            <person name="Korhonen P.K."/>
            <person name="Liao S."/>
            <person name="Thamsborg S."/>
            <person name="Xia J."/>
            <person name="Xu P."/>
            <person name="Wang S."/>
            <person name="Scheerlinck J.P."/>
            <person name="Hofmann A."/>
            <person name="Sternberg P.W."/>
            <person name="Wang J."/>
            <person name="Gasser R.B."/>
        </authorList>
    </citation>
    <scope>NUCLEOTIDE SEQUENCE [LARGE SCALE GENOMIC DNA]</scope>
    <source>
        <strain evidence="4">DCEP-RM93F</strain>
    </source>
</reference>
<dbReference type="PANTHER" id="PTHR43475:SF1">
    <property type="entry name" value="METHYLTHIORIBOSE-1-PHOSPHATE ISOMERASE"/>
    <property type="match status" value="1"/>
</dbReference>
<keyword evidence="2 3" id="KW-0413">Isomerase</keyword>
<dbReference type="EMBL" id="KL367478">
    <property type="protein sequence ID" value="KFD72197.1"/>
    <property type="molecule type" value="Genomic_DNA"/>
</dbReference>
<dbReference type="NCBIfam" id="NF004326">
    <property type="entry name" value="PRK05720.1"/>
    <property type="match status" value="1"/>
</dbReference>
<dbReference type="HAMAP" id="MF_01678">
    <property type="entry name" value="Salvage_MtnA"/>
    <property type="match status" value="1"/>
</dbReference>
<keyword evidence="3" id="KW-0963">Cytoplasm</keyword>
<dbReference type="GO" id="GO:0046523">
    <property type="term" value="F:S-methyl-5-thioribose-1-phosphate isomerase activity"/>
    <property type="evidence" value="ECO:0007669"/>
    <property type="project" value="UniProtKB-UniRule"/>
</dbReference>
<dbReference type="Gene3D" id="1.20.120.420">
    <property type="entry name" value="translation initiation factor eif-2b, domain 1"/>
    <property type="match status" value="1"/>
</dbReference>
<dbReference type="GO" id="GO:0019509">
    <property type="term" value="P:L-methionine salvage from methylthioadenosine"/>
    <property type="evidence" value="ECO:0007669"/>
    <property type="project" value="UniProtKB-UniRule"/>
</dbReference>
<comment type="pathway">
    <text evidence="3">Amino-acid biosynthesis; L-methionine biosynthesis via salvage pathway; L-methionine from S-methyl-5-thio-alpha-D-ribose 1-phosphate: step 1/6.</text>
</comment>
<dbReference type="GO" id="GO:0005737">
    <property type="term" value="C:cytoplasm"/>
    <property type="evidence" value="ECO:0007669"/>
    <property type="project" value="UniProtKB-SubCell"/>
</dbReference>
<proteinExistence type="inferred from homology"/>
<evidence type="ECO:0000256" key="2">
    <source>
        <dbReference type="ARBA" id="ARBA00023235"/>
    </source>
</evidence>
<dbReference type="InterPro" id="IPR011559">
    <property type="entry name" value="Initiation_fac_2B_a/b/d"/>
</dbReference>
<dbReference type="NCBIfam" id="TIGR00512">
    <property type="entry name" value="salvage_mtnA"/>
    <property type="match status" value="1"/>
</dbReference>